<dbReference type="Proteomes" id="UP000555393">
    <property type="component" value="Unassembled WGS sequence"/>
</dbReference>
<protein>
    <submittedName>
        <fullName evidence="2">Uncharacterized protein</fullName>
    </submittedName>
</protein>
<dbReference type="RefSeq" id="WP_184224193.1">
    <property type="nucleotide sequence ID" value="NZ_JACIIU010000017.1"/>
</dbReference>
<evidence type="ECO:0000313" key="2">
    <source>
        <dbReference type="EMBL" id="MBB6262098.1"/>
    </source>
</evidence>
<keyword evidence="1" id="KW-1133">Transmembrane helix</keyword>
<keyword evidence="1" id="KW-0472">Membrane</keyword>
<keyword evidence="3" id="KW-1185">Reference proteome</keyword>
<sequence>MSKCADRFLPLLYGVFAVAAGTAAGWYGQDLVHGNEKARDVIVTVFSILAGFLIAIMTLMGDQSVLPGSWKIAQAQRDKIRAKLIRQKWLFYFYLVTLSLIFGHTLIAPKHPDIADWVERAYFGFAVASFILSFKLPSTLMAVQTDRIDAVVGARKEQASKLDRN</sequence>
<accession>A0A841M7H5</accession>
<dbReference type="EMBL" id="JACIIU010000017">
    <property type="protein sequence ID" value="MBB6262098.1"/>
    <property type="molecule type" value="Genomic_DNA"/>
</dbReference>
<feature type="transmembrane region" description="Helical" evidence="1">
    <location>
        <begin position="41"/>
        <end position="61"/>
    </location>
</feature>
<evidence type="ECO:0000256" key="1">
    <source>
        <dbReference type="SAM" id="Phobius"/>
    </source>
</evidence>
<reference evidence="2 3" key="1">
    <citation type="submission" date="2020-08" db="EMBL/GenBank/DDBJ databases">
        <title>Genomic Encyclopedia of Type Strains, Phase IV (KMG-IV): sequencing the most valuable type-strain genomes for metagenomic binning, comparative biology and taxonomic classification.</title>
        <authorList>
            <person name="Goeker M."/>
        </authorList>
    </citation>
    <scope>NUCLEOTIDE SEQUENCE [LARGE SCALE GENOMIC DNA]</scope>
    <source>
        <strain evidence="2 3">DSM 22336</strain>
    </source>
</reference>
<feature type="transmembrane region" description="Helical" evidence="1">
    <location>
        <begin position="120"/>
        <end position="137"/>
    </location>
</feature>
<feature type="transmembrane region" description="Helical" evidence="1">
    <location>
        <begin position="12"/>
        <end position="29"/>
    </location>
</feature>
<gene>
    <name evidence="2" type="ORF">FHS77_002666</name>
</gene>
<evidence type="ECO:0000313" key="3">
    <source>
        <dbReference type="Proteomes" id="UP000555393"/>
    </source>
</evidence>
<organism evidence="2 3">
    <name type="scientific">Paenochrobactrum gallinarii</name>
    <dbReference type="NCBI Taxonomy" id="643673"/>
    <lineage>
        <taxon>Bacteria</taxon>
        <taxon>Pseudomonadati</taxon>
        <taxon>Pseudomonadota</taxon>
        <taxon>Alphaproteobacteria</taxon>
        <taxon>Hyphomicrobiales</taxon>
        <taxon>Brucellaceae</taxon>
        <taxon>Paenochrobactrum</taxon>
    </lineage>
</organism>
<proteinExistence type="predicted"/>
<dbReference type="AlphaFoldDB" id="A0A841M7H5"/>
<name>A0A841M7H5_9HYPH</name>
<feature type="transmembrane region" description="Helical" evidence="1">
    <location>
        <begin position="89"/>
        <end position="108"/>
    </location>
</feature>
<keyword evidence="1" id="KW-0812">Transmembrane</keyword>
<comment type="caution">
    <text evidence="2">The sequence shown here is derived from an EMBL/GenBank/DDBJ whole genome shotgun (WGS) entry which is preliminary data.</text>
</comment>